<dbReference type="OrthoDB" id="9781577at2"/>
<comment type="similarity">
    <text evidence="6 7">Belongs to the UbiX/PAD1 family.</text>
</comment>
<dbReference type="SUPFAM" id="SSF52507">
    <property type="entry name" value="Homo-oligomeric flavin-containing Cys decarboxylases, HFCD"/>
    <property type="match status" value="1"/>
</dbReference>
<evidence type="ECO:0000256" key="3">
    <source>
        <dbReference type="ARBA" id="ARBA00022643"/>
    </source>
</evidence>
<sequence>MAALVASTASWSRNWSVTLAESSTQRPTVNLALTGASGAQYGLRLLQCLLAAGCRVHFMISKAAQVVVATETELRLPGSPESMQAYLAETYGADPDQLLVFGREDWFAPPASGSGSRAPLVICPCSTGTLSALATGASNNLIERAGDVALKERHKLILVPREAPYSEVHLDNMLRLTRMGATIMPASPGFYHRPQSIEDLVDFVVARILDHLDLPQDLMPRWGQDRIDRKLGNAGSRSDAANASEQ</sequence>
<evidence type="ECO:0000256" key="4">
    <source>
        <dbReference type="ARBA" id="ARBA00022679"/>
    </source>
</evidence>
<dbReference type="PANTHER" id="PTHR43374">
    <property type="entry name" value="FLAVIN PRENYLTRANSFERASE"/>
    <property type="match status" value="1"/>
</dbReference>
<name>N6W973_9GAMM</name>
<dbReference type="EC" id="2.5.1.129" evidence="7"/>
<reference evidence="9 10" key="1">
    <citation type="journal article" date="2013" name="Genome Announc.">
        <title>Genome Sequence of the Polycyclic Aromatic Hydrocarbon-Degrading Bacterium Strain Marinobacter nanhaiticus D15-8WT.</title>
        <authorList>
            <person name="Cui Z."/>
            <person name="Gao W."/>
            <person name="Li Q."/>
            <person name="Xu G."/>
            <person name="Zheng L."/>
        </authorList>
    </citation>
    <scope>NUCLEOTIDE SEQUENCE [LARGE SCALE GENOMIC DNA]</scope>
    <source>
        <strain evidence="9 10">D15-8W</strain>
    </source>
</reference>
<feature type="domain" description="Flavoprotein" evidence="8">
    <location>
        <begin position="29"/>
        <end position="212"/>
    </location>
</feature>
<dbReference type="Pfam" id="PF02441">
    <property type="entry name" value="Flavoprotein"/>
    <property type="match status" value="1"/>
</dbReference>
<dbReference type="GO" id="GO:0016831">
    <property type="term" value="F:carboxy-lyase activity"/>
    <property type="evidence" value="ECO:0007669"/>
    <property type="project" value="TreeGrafter"/>
</dbReference>
<evidence type="ECO:0000256" key="7">
    <source>
        <dbReference type="HAMAP-Rule" id="MF_01984"/>
    </source>
</evidence>
<organism evidence="9 10">
    <name type="scientific">Marinobacter nanhaiticus D15-8W</name>
    <dbReference type="NCBI Taxonomy" id="626887"/>
    <lineage>
        <taxon>Bacteria</taxon>
        <taxon>Pseudomonadati</taxon>
        <taxon>Pseudomonadota</taxon>
        <taxon>Gammaproteobacteria</taxon>
        <taxon>Pseudomonadales</taxon>
        <taxon>Marinobacteraceae</taxon>
        <taxon>Marinobacter</taxon>
    </lineage>
</organism>
<evidence type="ECO:0000256" key="1">
    <source>
        <dbReference type="ARBA" id="ARBA00022602"/>
    </source>
</evidence>
<evidence type="ECO:0000259" key="8">
    <source>
        <dbReference type="Pfam" id="PF02441"/>
    </source>
</evidence>
<keyword evidence="1 7" id="KW-0637">Prenyltransferase</keyword>
<dbReference type="PATRIC" id="fig|626887.3.peg.753"/>
<proteinExistence type="inferred from homology"/>
<accession>N6W973</accession>
<feature type="binding site" evidence="7">
    <location>
        <position position="207"/>
    </location>
    <ligand>
        <name>dimethylallyl phosphate</name>
        <dbReference type="ChEBI" id="CHEBI:88052"/>
    </ligand>
</feature>
<evidence type="ECO:0000313" key="10">
    <source>
        <dbReference type="Proteomes" id="UP000013165"/>
    </source>
</evidence>
<dbReference type="STRING" id="626887.J057_03830"/>
<dbReference type="EMBL" id="APLQ01000010">
    <property type="protein sequence ID" value="ENO16804.2"/>
    <property type="molecule type" value="Genomic_DNA"/>
</dbReference>
<keyword evidence="4 7" id="KW-0808">Transferase</keyword>
<keyword evidence="3 7" id="KW-0288">FMN</keyword>
<dbReference type="PANTHER" id="PTHR43374:SF1">
    <property type="entry name" value="FLAVIN PRENYLTRANSFERASE PAD1, MITOCHONDRIAL"/>
    <property type="match status" value="1"/>
</dbReference>
<feature type="binding site" evidence="7">
    <location>
        <position position="61"/>
    </location>
    <ligand>
        <name>FMN</name>
        <dbReference type="ChEBI" id="CHEBI:58210"/>
    </ligand>
</feature>
<evidence type="ECO:0000256" key="5">
    <source>
        <dbReference type="ARBA" id="ARBA00050612"/>
    </source>
</evidence>
<dbReference type="GO" id="GO:0106141">
    <property type="term" value="F:flavin prenyltransferase activity"/>
    <property type="evidence" value="ECO:0007669"/>
    <property type="project" value="UniProtKB-EC"/>
</dbReference>
<evidence type="ECO:0000313" key="9">
    <source>
        <dbReference type="EMBL" id="ENO16804.2"/>
    </source>
</evidence>
<gene>
    <name evidence="7" type="primary">ubiX</name>
    <name evidence="9" type="ORF">J057_03830</name>
</gene>
<comment type="caution">
    <text evidence="9">The sequence shown here is derived from an EMBL/GenBank/DDBJ whole genome shotgun (WGS) entry which is preliminary data.</text>
</comment>
<feature type="binding site" evidence="7">
    <location>
        <begin position="126"/>
        <end position="129"/>
    </location>
    <ligand>
        <name>FMN</name>
        <dbReference type="ChEBI" id="CHEBI:58210"/>
    </ligand>
</feature>
<protein>
    <recommendedName>
        <fullName evidence="7">Flavin prenyltransferase UbiX</fullName>
        <ecNumber evidence="7">2.5.1.129</ecNumber>
    </recommendedName>
</protein>
<comment type="catalytic activity">
    <reaction evidence="5 7">
        <text>dimethylallyl phosphate + FMNH2 = prenylated FMNH2 + phosphate</text>
        <dbReference type="Rhea" id="RHEA:37743"/>
        <dbReference type="ChEBI" id="CHEBI:43474"/>
        <dbReference type="ChEBI" id="CHEBI:57618"/>
        <dbReference type="ChEBI" id="CHEBI:87467"/>
        <dbReference type="ChEBI" id="CHEBI:88052"/>
        <dbReference type="EC" id="2.5.1.129"/>
    </reaction>
</comment>
<dbReference type="HOGENOM" id="CLU_074522_0_0_6"/>
<dbReference type="eggNOG" id="COG0163">
    <property type="taxonomic scope" value="Bacteria"/>
</dbReference>
<dbReference type="NCBIfam" id="TIGR00421">
    <property type="entry name" value="ubiX_pad"/>
    <property type="match status" value="1"/>
</dbReference>
<dbReference type="InterPro" id="IPR003382">
    <property type="entry name" value="Flavoprotein"/>
</dbReference>
<comment type="function">
    <text evidence="7">Flavin prenyltransferase that catalyzes the synthesis of the prenylated FMN cofactor (prenyl-FMN) for 4-hydroxy-3-polyprenylbenzoic acid decarboxylase UbiD. The prenyltransferase is metal-independent and links a dimethylallyl moiety from dimethylallyl monophosphate (DMAP) to the flavin N5 and C6 atoms of FMN.</text>
</comment>
<dbReference type="InterPro" id="IPR004507">
    <property type="entry name" value="UbiX-like"/>
</dbReference>
<evidence type="ECO:0000256" key="2">
    <source>
        <dbReference type="ARBA" id="ARBA00022630"/>
    </source>
</evidence>
<dbReference type="Proteomes" id="UP000013165">
    <property type="component" value="Unassembled WGS sequence"/>
</dbReference>
<dbReference type="HAMAP" id="MF_01984">
    <property type="entry name" value="ubiX_pad"/>
    <property type="match status" value="1"/>
</dbReference>
<dbReference type="FunFam" id="3.40.50.1950:FF:000001">
    <property type="entry name" value="Flavin prenyltransferase UbiX"/>
    <property type="match status" value="1"/>
</dbReference>
<feature type="binding site" evidence="7">
    <location>
        <position position="161"/>
    </location>
    <ligand>
        <name>FMN</name>
        <dbReference type="ChEBI" id="CHEBI:58210"/>
    </ligand>
</feature>
<dbReference type="InterPro" id="IPR036551">
    <property type="entry name" value="Flavin_trans-like"/>
</dbReference>
<feature type="binding site" evidence="7">
    <location>
        <begin position="35"/>
        <end position="37"/>
    </location>
    <ligand>
        <name>FMN</name>
        <dbReference type="ChEBI" id="CHEBI:58210"/>
    </ligand>
</feature>
<dbReference type="Gene3D" id="3.40.50.1950">
    <property type="entry name" value="Flavin prenyltransferase-like"/>
    <property type="match status" value="1"/>
</dbReference>
<dbReference type="AlphaFoldDB" id="N6W973"/>
<evidence type="ECO:0000256" key="6">
    <source>
        <dbReference type="ARBA" id="ARBA00060793"/>
    </source>
</evidence>
<keyword evidence="2 7" id="KW-0285">Flavoprotein</keyword>
<feature type="binding site" evidence="7">
    <location>
        <position position="191"/>
    </location>
    <ligand>
        <name>dimethylallyl phosphate</name>
        <dbReference type="ChEBI" id="CHEBI:88052"/>
    </ligand>
</feature>
<comment type="caution">
    <text evidence="7">Lacks conserved residue(s) required for the propagation of feature annotation.</text>
</comment>
<keyword evidence="10" id="KW-1185">Reference proteome</keyword>